<proteinExistence type="predicted"/>
<evidence type="ECO:0000256" key="2">
    <source>
        <dbReference type="ARBA" id="ARBA00023004"/>
    </source>
</evidence>
<dbReference type="SMART" id="SM00422">
    <property type="entry name" value="HTH_MERR"/>
    <property type="match status" value="1"/>
</dbReference>
<evidence type="ECO:0000256" key="4">
    <source>
        <dbReference type="ARBA" id="ARBA00023125"/>
    </source>
</evidence>
<keyword evidence="3" id="KW-0411">Iron-sulfur</keyword>
<dbReference type="EMBL" id="JAVRAF010000001">
    <property type="protein sequence ID" value="MDX8301411.1"/>
    <property type="molecule type" value="Genomic_DNA"/>
</dbReference>
<gene>
    <name evidence="6" type="primary">soxR</name>
    <name evidence="6" type="ORF">RMR22_04085</name>
</gene>
<dbReference type="AlphaFoldDB" id="A0AAW9F8D4"/>
<accession>A0AAW9F8D4</accession>
<dbReference type="NCBIfam" id="TIGR01950">
    <property type="entry name" value="SoxR"/>
    <property type="match status" value="1"/>
</dbReference>
<dbReference type="RefSeq" id="WP_103584591.1">
    <property type="nucleotide sequence ID" value="NZ_CP192781.1"/>
</dbReference>
<evidence type="ECO:0000313" key="6">
    <source>
        <dbReference type="EMBL" id="MDX8301411.1"/>
    </source>
</evidence>
<name>A0AAW9F8D4_9HYPH</name>
<dbReference type="GO" id="GO:0003677">
    <property type="term" value="F:DNA binding"/>
    <property type="evidence" value="ECO:0007669"/>
    <property type="project" value="UniProtKB-KW"/>
</dbReference>
<dbReference type="InterPro" id="IPR000551">
    <property type="entry name" value="MerR-type_HTH_dom"/>
</dbReference>
<keyword evidence="2" id="KW-0408">Iron</keyword>
<dbReference type="PROSITE" id="PS50937">
    <property type="entry name" value="HTH_MERR_2"/>
    <property type="match status" value="1"/>
</dbReference>
<evidence type="ECO:0000256" key="3">
    <source>
        <dbReference type="ARBA" id="ARBA00023014"/>
    </source>
</evidence>
<dbReference type="GO" id="GO:0051537">
    <property type="term" value="F:2 iron, 2 sulfur cluster binding"/>
    <property type="evidence" value="ECO:0007669"/>
    <property type="project" value="UniProtKB-KW"/>
</dbReference>
<reference evidence="6" key="1">
    <citation type="journal article" date="2023" name="Phytobiomes J">
        <title>Deciphering the key players within the bacterial microbiota associated with aerial crown gall tumors on rhododendron: Insights into the gallobiome.</title>
        <authorList>
            <person name="Kuzmanovic N."/>
            <person name="Nesme J."/>
            <person name="Wolf J."/>
            <person name="Neumann-Schaal M."/>
            <person name="Petersen J."/>
            <person name="Fernandez-Gnecco G."/>
            <person name="Sproeer C."/>
            <person name="Bunk B."/>
            <person name="Overmann J."/>
            <person name="Sorensen S.J."/>
            <person name="Idczak E."/>
            <person name="Smalla K."/>
        </authorList>
    </citation>
    <scope>NUCLEOTIDE SEQUENCE</scope>
    <source>
        <strain evidence="6">Rho-11.1</strain>
    </source>
</reference>
<keyword evidence="4" id="KW-0238">DNA-binding</keyword>
<comment type="caution">
    <text evidence="6">The sequence shown here is derived from an EMBL/GenBank/DDBJ whole genome shotgun (WGS) entry which is preliminary data.</text>
</comment>
<feature type="domain" description="HTH merR-type" evidence="5">
    <location>
        <begin position="10"/>
        <end position="78"/>
    </location>
</feature>
<evidence type="ECO:0000256" key="1">
    <source>
        <dbReference type="ARBA" id="ARBA00022714"/>
    </source>
</evidence>
<dbReference type="PRINTS" id="PR00040">
    <property type="entry name" value="HTHMERR"/>
</dbReference>
<dbReference type="Pfam" id="PF13411">
    <property type="entry name" value="MerR_1"/>
    <property type="match status" value="1"/>
</dbReference>
<protein>
    <submittedName>
        <fullName evidence="6">Redox-sensitive transcriptional activator SoxR</fullName>
    </submittedName>
</protein>
<organism evidence="6">
    <name type="scientific">Agrobacterium rosae</name>
    <dbReference type="NCBI Taxonomy" id="1972867"/>
    <lineage>
        <taxon>Bacteria</taxon>
        <taxon>Pseudomonadati</taxon>
        <taxon>Pseudomonadota</taxon>
        <taxon>Alphaproteobacteria</taxon>
        <taxon>Hyphomicrobiales</taxon>
        <taxon>Rhizobiaceae</taxon>
        <taxon>Rhizobium/Agrobacterium group</taxon>
        <taxon>Agrobacterium</taxon>
    </lineage>
</organism>
<dbReference type="Gene3D" id="1.10.1660.10">
    <property type="match status" value="1"/>
</dbReference>
<dbReference type="CDD" id="cd01110">
    <property type="entry name" value="HTH_SoxR"/>
    <property type="match status" value="1"/>
</dbReference>
<keyword evidence="1" id="KW-0479">Metal-binding</keyword>
<dbReference type="InterPro" id="IPR010211">
    <property type="entry name" value="Redox-sen_tscrpt-act_SoxR"/>
</dbReference>
<dbReference type="InterPro" id="IPR047057">
    <property type="entry name" value="MerR_fam"/>
</dbReference>
<keyword evidence="1" id="KW-0001">2Fe-2S</keyword>
<dbReference type="InterPro" id="IPR009061">
    <property type="entry name" value="DNA-bd_dom_put_sf"/>
</dbReference>
<dbReference type="PROSITE" id="PS00552">
    <property type="entry name" value="HTH_MERR_1"/>
    <property type="match status" value="1"/>
</dbReference>
<dbReference type="GO" id="GO:0003700">
    <property type="term" value="F:DNA-binding transcription factor activity"/>
    <property type="evidence" value="ECO:0007669"/>
    <property type="project" value="InterPro"/>
</dbReference>
<dbReference type="SUPFAM" id="SSF46955">
    <property type="entry name" value="Putative DNA-binding domain"/>
    <property type="match status" value="1"/>
</dbReference>
<evidence type="ECO:0000259" key="5">
    <source>
        <dbReference type="PROSITE" id="PS50937"/>
    </source>
</evidence>
<dbReference type="PANTHER" id="PTHR30204">
    <property type="entry name" value="REDOX-CYCLING DRUG-SENSING TRANSCRIPTIONAL ACTIVATOR SOXR"/>
    <property type="match status" value="1"/>
</dbReference>
<sequence>MAIKLDIHRELSVGEVAKRCGVAVSTIHFYEAKGLLSASRNSGNQRRYPREVLRRVAVIKIAQQAGIPLADIRQALSSLPNGRTPNVEDWKNLAGAWRAELQMRINKLTQLRDNLEGCIGCGCLSVKDCPLRNPGDMLGAGGVGAVLLES</sequence>
<dbReference type="PANTHER" id="PTHR30204:SF0">
    <property type="entry name" value="REDOX-SENSITIVE TRANSCRIPTIONAL ACTIVATOR SOXR"/>
    <property type="match status" value="1"/>
</dbReference>
<dbReference type="GO" id="GO:0006979">
    <property type="term" value="P:response to oxidative stress"/>
    <property type="evidence" value="ECO:0007669"/>
    <property type="project" value="InterPro"/>
</dbReference>